<dbReference type="Proteomes" id="UP001365542">
    <property type="component" value="Unassembled WGS sequence"/>
</dbReference>
<sequence>MFSAKPKRISHESYTVAWICALPLEMAVAKAMLDHTHSPLPQHPSDQNSYTLGEIAGRNVVIACLPSGRYGVSSAAIVATQLLFTYTSVRFGLMVGIGGGVPSQANDIRLGDIVVSRPTGTQGGVVQYDLGKIMTGGKFERTGDLNKPPQVLLTAISSLQADGYMGLDRVPELLSEMTAKYPAMAAKFTHRGQGEDLLFKSTYDHVGSNPKCDECHIDELEVRRERPTSVPVIHYGLIASSSQVMKDAKTRDKLAAELGIICFEMEAAGLMDNFPCIVIRGICDYSDSHKNKQWQEYAAATAAAYAKWLVSVTSFSQISETPTVLQATSRSPIPYPHSPPISPEVRPARPVPKPSAGDYSSGGQPSVVQSVRQTLSGQAGSSNPLDKALDNFFIPTRAQYNDDDFGSIARLLNASGSKYKQMPRLYTLLRHLDRLRDLDYFLTKGFSDQSLPFGQTQLPSKFSEGWKTRFLAAQELVCGSSDVVQMMAKGKHMTFTKTPEYFISERIIATGERSRVDKILCILGAEYYARKQFYRRIMTAEDAQAMQSFKNEMDIMKTVVHHHCVKLVASYTDRNVFAFIMLPIAQYNLAKYLREEMACDPDDKRSFLLSFIGCLSRTFWFIHRQKLRHRDIKPENILVHNNRVVVTDFDCSYSWAHTNRSTTVKAPPLTWKYASPEVARSGLQETNRINSSSDIWSLGCVFLEIITVLKGQSLQELETYLHGNHYYACQSEIYMWIDHLRSQEPKGSANLVLDWIQQMLQENPEERPKAHQLVEVTCSAPNPMDFCCEDCLREDHQSLETSNTTTNATNITENMSGISISEGLAKSLQPRPGSSQKVETFNEVESYLTNLTSSSNDTVSSTNTEASGYSTPMSVMSGTSMSASFSNAAKLRSPVAAPSGSSINTFNRDNYLAEVCTVMNKTKDSLNWDELSVVMASYTVYKKGMLAAGFIERN</sequence>
<reference evidence="3 4" key="1">
    <citation type="submission" date="2019-10" db="EMBL/GenBank/DDBJ databases">
        <authorList>
            <person name="Palmer J.M."/>
        </authorList>
    </citation>
    <scope>NUCLEOTIDE SEQUENCE [LARGE SCALE GENOMIC DNA]</scope>
    <source>
        <strain evidence="3 4">TWF694</strain>
    </source>
</reference>
<dbReference type="InterPro" id="IPR008271">
    <property type="entry name" value="Ser/Thr_kinase_AS"/>
</dbReference>
<accession>A0AAV9X6S0</accession>
<keyword evidence="4" id="KW-1185">Reference proteome</keyword>
<dbReference type="Pfam" id="PF00069">
    <property type="entry name" value="Pkinase"/>
    <property type="match status" value="1"/>
</dbReference>
<evidence type="ECO:0000256" key="1">
    <source>
        <dbReference type="SAM" id="MobiDB-lite"/>
    </source>
</evidence>
<dbReference type="PROSITE" id="PS50011">
    <property type="entry name" value="PROTEIN_KINASE_DOM"/>
    <property type="match status" value="1"/>
</dbReference>
<dbReference type="Gene3D" id="1.10.510.10">
    <property type="entry name" value="Transferase(Phosphotransferase) domain 1"/>
    <property type="match status" value="1"/>
</dbReference>
<organism evidence="3 4">
    <name type="scientific">Orbilia ellipsospora</name>
    <dbReference type="NCBI Taxonomy" id="2528407"/>
    <lineage>
        <taxon>Eukaryota</taxon>
        <taxon>Fungi</taxon>
        <taxon>Dikarya</taxon>
        <taxon>Ascomycota</taxon>
        <taxon>Pezizomycotina</taxon>
        <taxon>Orbiliomycetes</taxon>
        <taxon>Orbiliales</taxon>
        <taxon>Orbiliaceae</taxon>
        <taxon>Orbilia</taxon>
    </lineage>
</organism>
<evidence type="ECO:0000313" key="3">
    <source>
        <dbReference type="EMBL" id="KAK6537394.1"/>
    </source>
</evidence>
<dbReference type="InterPro" id="IPR035994">
    <property type="entry name" value="Nucleoside_phosphorylase_sf"/>
</dbReference>
<dbReference type="GO" id="GO:0009116">
    <property type="term" value="P:nucleoside metabolic process"/>
    <property type="evidence" value="ECO:0007669"/>
    <property type="project" value="InterPro"/>
</dbReference>
<dbReference type="CDD" id="cd00180">
    <property type="entry name" value="PKc"/>
    <property type="match status" value="1"/>
</dbReference>
<dbReference type="InterPro" id="IPR053137">
    <property type="entry name" value="NLR-like"/>
</dbReference>
<dbReference type="GO" id="GO:0004672">
    <property type="term" value="F:protein kinase activity"/>
    <property type="evidence" value="ECO:0007669"/>
    <property type="project" value="InterPro"/>
</dbReference>
<feature type="compositionally biased region" description="Pro residues" evidence="1">
    <location>
        <begin position="333"/>
        <end position="342"/>
    </location>
</feature>
<comment type="caution">
    <text evidence="3">The sequence shown here is derived from an EMBL/GenBank/DDBJ whole genome shotgun (WGS) entry which is preliminary data.</text>
</comment>
<dbReference type="Pfam" id="PF01048">
    <property type="entry name" value="PNP_UDP_1"/>
    <property type="match status" value="1"/>
</dbReference>
<dbReference type="GO" id="GO:0005524">
    <property type="term" value="F:ATP binding"/>
    <property type="evidence" value="ECO:0007669"/>
    <property type="project" value="InterPro"/>
</dbReference>
<dbReference type="InterPro" id="IPR000845">
    <property type="entry name" value="Nucleoside_phosphorylase_d"/>
</dbReference>
<protein>
    <recommendedName>
        <fullName evidence="2">Protein kinase domain-containing protein</fullName>
    </recommendedName>
</protein>
<proteinExistence type="predicted"/>
<gene>
    <name evidence="3" type="ORF">TWF694_011581</name>
</gene>
<dbReference type="InterPro" id="IPR011009">
    <property type="entry name" value="Kinase-like_dom_sf"/>
</dbReference>
<name>A0AAV9X6S0_9PEZI</name>
<dbReference type="InterPro" id="IPR000719">
    <property type="entry name" value="Prot_kinase_dom"/>
</dbReference>
<evidence type="ECO:0000259" key="2">
    <source>
        <dbReference type="PROSITE" id="PS50011"/>
    </source>
</evidence>
<dbReference type="AlphaFoldDB" id="A0AAV9X6S0"/>
<dbReference type="PROSITE" id="PS00108">
    <property type="entry name" value="PROTEIN_KINASE_ST"/>
    <property type="match status" value="1"/>
</dbReference>
<dbReference type="SUPFAM" id="SSF56112">
    <property type="entry name" value="Protein kinase-like (PK-like)"/>
    <property type="match status" value="1"/>
</dbReference>
<dbReference type="SMART" id="SM00220">
    <property type="entry name" value="S_TKc"/>
    <property type="match status" value="1"/>
</dbReference>
<evidence type="ECO:0000313" key="4">
    <source>
        <dbReference type="Proteomes" id="UP001365542"/>
    </source>
</evidence>
<dbReference type="PANTHER" id="PTHR46082:SF11">
    <property type="entry name" value="AAA+ ATPASE DOMAIN-CONTAINING PROTEIN-RELATED"/>
    <property type="match status" value="1"/>
</dbReference>
<feature type="domain" description="Protein kinase" evidence="2">
    <location>
        <begin position="502"/>
        <end position="785"/>
    </location>
</feature>
<dbReference type="Gene3D" id="3.40.50.1580">
    <property type="entry name" value="Nucleoside phosphorylase domain"/>
    <property type="match status" value="1"/>
</dbReference>
<dbReference type="Gene3D" id="3.30.200.20">
    <property type="entry name" value="Phosphorylase Kinase, domain 1"/>
    <property type="match status" value="1"/>
</dbReference>
<dbReference type="EMBL" id="JAVHJO010000009">
    <property type="protein sequence ID" value="KAK6537394.1"/>
    <property type="molecule type" value="Genomic_DNA"/>
</dbReference>
<feature type="region of interest" description="Disordered" evidence="1">
    <location>
        <begin position="326"/>
        <end position="368"/>
    </location>
</feature>
<dbReference type="PANTHER" id="PTHR46082">
    <property type="entry name" value="ATP/GTP-BINDING PROTEIN-RELATED"/>
    <property type="match status" value="1"/>
</dbReference>
<dbReference type="SUPFAM" id="SSF53167">
    <property type="entry name" value="Purine and uridine phosphorylases"/>
    <property type="match status" value="1"/>
</dbReference>